<proteinExistence type="predicted"/>
<feature type="signal peptide" evidence="1">
    <location>
        <begin position="1"/>
        <end position="19"/>
    </location>
</feature>
<dbReference type="RefSeq" id="WP_225689539.1">
    <property type="nucleotide sequence ID" value="NZ_JAERSE020000004.1"/>
</dbReference>
<evidence type="ECO:0000313" key="2">
    <source>
        <dbReference type="EMBL" id="MCA6068316.1"/>
    </source>
</evidence>
<feature type="chain" id="PRO_5045957222" evidence="1">
    <location>
        <begin position="20"/>
        <end position="134"/>
    </location>
</feature>
<keyword evidence="1" id="KW-0732">Signal</keyword>
<evidence type="ECO:0000313" key="3">
    <source>
        <dbReference type="Proteomes" id="UP000618240"/>
    </source>
</evidence>
<accession>A0ABS8A2V1</accession>
<evidence type="ECO:0000256" key="1">
    <source>
        <dbReference type="SAM" id="SignalP"/>
    </source>
</evidence>
<name>A0ABS8A2V1_9FLAO</name>
<dbReference type="Proteomes" id="UP000618240">
    <property type="component" value="Unassembled WGS sequence"/>
</dbReference>
<reference evidence="2 3" key="1">
    <citation type="submission" date="2021-09" db="EMBL/GenBank/DDBJ databases">
        <title>Genome sequencing and assembly of Chryseobacterium sp. RG1.</title>
        <authorList>
            <person name="Chhetri G."/>
        </authorList>
    </citation>
    <scope>NUCLEOTIDE SEQUENCE [LARGE SCALE GENOMIC DNA]</scope>
    <source>
        <strain evidence="2 3">RG1</strain>
    </source>
</reference>
<keyword evidence="3" id="KW-1185">Reference proteome</keyword>
<dbReference type="EMBL" id="JAERSE020000004">
    <property type="protein sequence ID" value="MCA6068316.1"/>
    <property type="molecule type" value="Genomic_DNA"/>
</dbReference>
<comment type="caution">
    <text evidence="2">The sequence shown here is derived from an EMBL/GenBank/DDBJ whole genome shotgun (WGS) entry which is preliminary data.</text>
</comment>
<gene>
    <name evidence="2" type="ORF">JI747_014080</name>
</gene>
<organism evidence="2 3">
    <name type="scientific">Chryseobacterium tagetis</name>
    <dbReference type="NCBI Taxonomy" id="2801334"/>
    <lineage>
        <taxon>Bacteria</taxon>
        <taxon>Pseudomonadati</taxon>
        <taxon>Bacteroidota</taxon>
        <taxon>Flavobacteriia</taxon>
        <taxon>Flavobacteriales</taxon>
        <taxon>Weeksellaceae</taxon>
        <taxon>Chryseobacterium group</taxon>
        <taxon>Chryseobacterium</taxon>
    </lineage>
</organism>
<sequence length="134" mass="15643">MAKLMTVLAIFFGLGIADAQEKFSTFYIYNYFNTADVKTAVFTPIVAIQVEDAGNWKIQQDIRNQFKTYLTNYVKDKMKINVEEGGFFGLSDVWQRSVEMDREHALEYAAQYQKDKKILFTGQDFNFKYVKTIK</sequence>
<protein>
    <submittedName>
        <fullName evidence="2">Uncharacterized protein</fullName>
    </submittedName>
</protein>